<name>A0A1L8D2V3_9THEO</name>
<dbReference type="Proteomes" id="UP000187338">
    <property type="component" value="Unassembled WGS sequence"/>
</dbReference>
<dbReference type="STRING" id="661089.ciss_13440"/>
<keyword evidence="1" id="KW-0472">Membrane</keyword>
<keyword evidence="1" id="KW-1133">Transmembrane helix</keyword>
<feature type="transmembrane region" description="Helical" evidence="1">
    <location>
        <begin position="73"/>
        <end position="92"/>
    </location>
</feature>
<dbReference type="AlphaFoldDB" id="A0A1L8D2V3"/>
<keyword evidence="1" id="KW-0812">Transmembrane</keyword>
<protein>
    <submittedName>
        <fullName evidence="2">HDIG domain-containing protein</fullName>
    </submittedName>
</protein>
<feature type="transmembrane region" description="Helical" evidence="1">
    <location>
        <begin position="48"/>
        <end position="67"/>
    </location>
</feature>
<dbReference type="RefSeq" id="WP_075865566.1">
    <property type="nucleotide sequence ID" value="NZ_BDJL01000038.1"/>
</dbReference>
<organism evidence="2 3">
    <name type="scientific">Carboxydothermus islandicus</name>
    <dbReference type="NCBI Taxonomy" id="661089"/>
    <lineage>
        <taxon>Bacteria</taxon>
        <taxon>Bacillati</taxon>
        <taxon>Bacillota</taxon>
        <taxon>Clostridia</taxon>
        <taxon>Thermoanaerobacterales</taxon>
        <taxon>Thermoanaerobacteraceae</taxon>
        <taxon>Carboxydothermus</taxon>
    </lineage>
</organism>
<evidence type="ECO:0000313" key="2">
    <source>
        <dbReference type="EMBL" id="GAV25411.1"/>
    </source>
</evidence>
<keyword evidence="3" id="KW-1185">Reference proteome</keyword>
<evidence type="ECO:0000313" key="3">
    <source>
        <dbReference type="Proteomes" id="UP000187338"/>
    </source>
</evidence>
<proteinExistence type="predicted"/>
<reference evidence="3" key="1">
    <citation type="submission" date="2016-12" db="EMBL/GenBank/DDBJ databases">
        <title>Draft Genome Sequences od Carboxydothermus pertinax and islandicus, Hydrogenogenic Carboxydotrophic Bacteria.</title>
        <authorList>
            <person name="Fukuyama Y."/>
            <person name="Ohmae K."/>
            <person name="Yoneda Y."/>
            <person name="Yoshida T."/>
            <person name="Sako Y."/>
        </authorList>
    </citation>
    <scope>NUCLEOTIDE SEQUENCE [LARGE SCALE GENOMIC DNA]</scope>
    <source>
        <strain evidence="3">SET</strain>
    </source>
</reference>
<gene>
    <name evidence="2" type="ORF">ciss_13440</name>
</gene>
<comment type="caution">
    <text evidence="2">The sequence shown here is derived from an EMBL/GenBank/DDBJ whole genome shotgun (WGS) entry which is preliminary data.</text>
</comment>
<feature type="transmembrane region" description="Helical" evidence="1">
    <location>
        <begin position="20"/>
        <end position="41"/>
    </location>
</feature>
<accession>A0A1L8D2V3</accession>
<evidence type="ECO:0000256" key="1">
    <source>
        <dbReference type="SAM" id="Phobius"/>
    </source>
</evidence>
<dbReference type="EMBL" id="BDJL01000038">
    <property type="protein sequence ID" value="GAV25411.1"/>
    <property type="molecule type" value="Genomic_DNA"/>
</dbReference>
<sequence>MEKKSGKLITNPKDRLGFPLSAKIVFLINVIFTIAAFILLPSRLGDELSLWVFLLIPMFLLPLYLGWSGFWVFLAYIIVVYVAAHLSGNLGVEFHTFLEMFSLISGAFTYCGEQGFYEIVATLGEL</sequence>